<dbReference type="InterPro" id="IPR036910">
    <property type="entry name" value="HMG_box_dom_sf"/>
</dbReference>
<dbReference type="SUPFAM" id="SSF47095">
    <property type="entry name" value="HMG-box"/>
    <property type="match status" value="1"/>
</dbReference>
<keyword evidence="2 3" id="KW-0539">Nucleus</keyword>
<protein>
    <submittedName>
        <fullName evidence="6">HMG (High mobility group) box domain containing protein</fullName>
    </submittedName>
</protein>
<dbReference type="STRING" id="1257118.L8GTB3"/>
<feature type="region of interest" description="Disordered" evidence="4">
    <location>
        <begin position="1"/>
        <end position="193"/>
    </location>
</feature>
<dbReference type="PANTHER" id="PTHR46040:SF3">
    <property type="entry name" value="HIGH MOBILITY GROUP PROTEIN 2"/>
    <property type="match status" value="1"/>
</dbReference>
<feature type="DNA-binding region" description="HMG box" evidence="3">
    <location>
        <begin position="110"/>
        <end position="178"/>
    </location>
</feature>
<evidence type="ECO:0000256" key="2">
    <source>
        <dbReference type="ARBA" id="ARBA00023242"/>
    </source>
</evidence>
<keyword evidence="7" id="KW-1185">Reference proteome</keyword>
<feature type="compositionally biased region" description="Basic residues" evidence="4">
    <location>
        <begin position="80"/>
        <end position="105"/>
    </location>
</feature>
<dbReference type="FunFam" id="1.10.30.10:FF:000016">
    <property type="entry name" value="FACT complex subunit SSRP1"/>
    <property type="match status" value="1"/>
</dbReference>
<feature type="domain" description="HMG box" evidence="5">
    <location>
        <begin position="110"/>
        <end position="178"/>
    </location>
</feature>
<name>L8GTB3_ACACF</name>
<organism evidence="6 7">
    <name type="scientific">Acanthamoeba castellanii (strain ATCC 30010 / Neff)</name>
    <dbReference type="NCBI Taxonomy" id="1257118"/>
    <lineage>
        <taxon>Eukaryota</taxon>
        <taxon>Amoebozoa</taxon>
        <taxon>Discosea</taxon>
        <taxon>Longamoebia</taxon>
        <taxon>Centramoebida</taxon>
        <taxon>Acanthamoebidae</taxon>
        <taxon>Acanthamoeba</taxon>
    </lineage>
</organism>
<dbReference type="GeneID" id="14916037"/>
<dbReference type="GO" id="GO:0003677">
    <property type="term" value="F:DNA binding"/>
    <property type="evidence" value="ECO:0007669"/>
    <property type="project" value="UniProtKB-UniRule"/>
</dbReference>
<feature type="compositionally biased region" description="Basic and acidic residues" evidence="4">
    <location>
        <begin position="53"/>
        <end position="63"/>
    </location>
</feature>
<dbReference type="VEuPathDB" id="AmoebaDB:ACA1_275450"/>
<dbReference type="PANTHER" id="PTHR46040">
    <property type="entry name" value="HIGH MOBILITY GROUP PROTEIN 2"/>
    <property type="match status" value="1"/>
</dbReference>
<evidence type="ECO:0000256" key="3">
    <source>
        <dbReference type="PROSITE-ProRule" id="PRU00267"/>
    </source>
</evidence>
<evidence type="ECO:0000259" key="5">
    <source>
        <dbReference type="PROSITE" id="PS50118"/>
    </source>
</evidence>
<dbReference type="EMBL" id="KB008032">
    <property type="protein sequence ID" value="ELR15371.1"/>
    <property type="molecule type" value="Genomic_DNA"/>
</dbReference>
<accession>L8GTB3</accession>
<dbReference type="RefSeq" id="XP_004337384.1">
    <property type="nucleotide sequence ID" value="XM_004337336.1"/>
</dbReference>
<dbReference type="PROSITE" id="PS50118">
    <property type="entry name" value="HMG_BOX_2"/>
    <property type="match status" value="1"/>
</dbReference>
<feature type="compositionally biased region" description="Basic and acidic residues" evidence="4">
    <location>
        <begin position="152"/>
        <end position="184"/>
    </location>
</feature>
<evidence type="ECO:0000256" key="1">
    <source>
        <dbReference type="ARBA" id="ARBA00023125"/>
    </source>
</evidence>
<evidence type="ECO:0000256" key="4">
    <source>
        <dbReference type="SAM" id="MobiDB-lite"/>
    </source>
</evidence>
<keyword evidence="1 3" id="KW-0238">DNA-binding</keyword>
<evidence type="ECO:0000313" key="7">
    <source>
        <dbReference type="Proteomes" id="UP000011083"/>
    </source>
</evidence>
<dbReference type="Proteomes" id="UP000011083">
    <property type="component" value="Unassembled WGS sequence"/>
</dbReference>
<dbReference type="InterPro" id="IPR009071">
    <property type="entry name" value="HMG_box_dom"/>
</dbReference>
<dbReference type="GO" id="GO:0010468">
    <property type="term" value="P:regulation of gene expression"/>
    <property type="evidence" value="ECO:0007669"/>
    <property type="project" value="TreeGrafter"/>
</dbReference>
<proteinExistence type="predicted"/>
<evidence type="ECO:0000313" key="6">
    <source>
        <dbReference type="EMBL" id="ELR15371.1"/>
    </source>
</evidence>
<dbReference type="SMART" id="SM00398">
    <property type="entry name" value="HMG"/>
    <property type="match status" value="1"/>
</dbReference>
<gene>
    <name evidence="6" type="ORF">ACA1_275450</name>
</gene>
<dbReference type="OMA" id="CYSHRAH"/>
<dbReference type="InterPro" id="IPR051965">
    <property type="entry name" value="ChromReg_NeuronalGeneExpr"/>
</dbReference>
<sequence>MSETESKATTKSAKATKADAGETKKRKAKTVAPTAAYRSIKSTVPKLALRKPNRFEFGAEEKSVVTSKRKRAASKERAPAKKRRSVSKSPSRSKKSTKKGGKKKKDPNAPKKALSAYMFFAQANRDKVKKENPDATFGELGKLLGKQWSKASKSDKAKYEAKANKDKERYEKEKAKYDKKRESSSEEEEESSD</sequence>
<dbReference type="Gene3D" id="1.10.30.10">
    <property type="entry name" value="High mobility group box domain"/>
    <property type="match status" value="1"/>
</dbReference>
<dbReference type="AlphaFoldDB" id="L8GTB3"/>
<dbReference type="GO" id="GO:0005634">
    <property type="term" value="C:nucleus"/>
    <property type="evidence" value="ECO:0007669"/>
    <property type="project" value="UniProtKB-UniRule"/>
</dbReference>
<feature type="compositionally biased region" description="Basic and acidic residues" evidence="4">
    <location>
        <begin position="124"/>
        <end position="133"/>
    </location>
</feature>
<dbReference type="KEGG" id="acan:ACA1_275450"/>
<dbReference type="OrthoDB" id="1919336at2759"/>
<dbReference type="Pfam" id="PF00505">
    <property type="entry name" value="HMG_box"/>
    <property type="match status" value="1"/>
</dbReference>
<reference evidence="6 7" key="1">
    <citation type="journal article" date="2013" name="Genome Biol.">
        <title>Genome of Acanthamoeba castellanii highlights extensive lateral gene transfer and early evolution of tyrosine kinase signaling.</title>
        <authorList>
            <person name="Clarke M."/>
            <person name="Lohan A.J."/>
            <person name="Liu B."/>
            <person name="Lagkouvardos I."/>
            <person name="Roy S."/>
            <person name="Zafar N."/>
            <person name="Bertelli C."/>
            <person name="Schilde C."/>
            <person name="Kianianmomeni A."/>
            <person name="Burglin T.R."/>
            <person name="Frech C."/>
            <person name="Turcotte B."/>
            <person name="Kopec K.O."/>
            <person name="Synnott J.M."/>
            <person name="Choo C."/>
            <person name="Paponov I."/>
            <person name="Finkler A."/>
            <person name="Soon Heng Tan C."/>
            <person name="Hutchins A.P."/>
            <person name="Weinmeier T."/>
            <person name="Rattei T."/>
            <person name="Chu J.S."/>
            <person name="Gimenez G."/>
            <person name="Irimia M."/>
            <person name="Rigden D.J."/>
            <person name="Fitzpatrick D.A."/>
            <person name="Lorenzo-Morales J."/>
            <person name="Bateman A."/>
            <person name="Chiu C.H."/>
            <person name="Tang P."/>
            <person name="Hegemann P."/>
            <person name="Fromm H."/>
            <person name="Raoult D."/>
            <person name="Greub G."/>
            <person name="Miranda-Saavedra D."/>
            <person name="Chen N."/>
            <person name="Nash P."/>
            <person name="Ginger M.L."/>
            <person name="Horn M."/>
            <person name="Schaap P."/>
            <person name="Caler L."/>
            <person name="Loftus B."/>
        </authorList>
    </citation>
    <scope>NUCLEOTIDE SEQUENCE [LARGE SCALE GENOMIC DNA]</scope>
    <source>
        <strain evidence="6 7">Neff</strain>
    </source>
</reference>